<sequence length="104" mass="11547">MPPPPERVLHAVRVPVHDVHAQWAACLAASTRRMNAADLRLNLLDKWYPLGSPNEGSSIDHQVTIHLHAQNITMFSTNETWYFTSQMLVSSSGGPYPLLDGPTD</sequence>
<organism evidence="1 2">
    <name type="scientific">Dorcoceras hygrometricum</name>
    <dbReference type="NCBI Taxonomy" id="472368"/>
    <lineage>
        <taxon>Eukaryota</taxon>
        <taxon>Viridiplantae</taxon>
        <taxon>Streptophyta</taxon>
        <taxon>Embryophyta</taxon>
        <taxon>Tracheophyta</taxon>
        <taxon>Spermatophyta</taxon>
        <taxon>Magnoliopsida</taxon>
        <taxon>eudicotyledons</taxon>
        <taxon>Gunneridae</taxon>
        <taxon>Pentapetalae</taxon>
        <taxon>asterids</taxon>
        <taxon>lamiids</taxon>
        <taxon>Lamiales</taxon>
        <taxon>Gesneriaceae</taxon>
        <taxon>Didymocarpoideae</taxon>
        <taxon>Trichosporeae</taxon>
        <taxon>Loxocarpinae</taxon>
        <taxon>Dorcoceras</taxon>
    </lineage>
</organism>
<proteinExistence type="predicted"/>
<gene>
    <name evidence="1" type="ORF">F511_07547</name>
</gene>
<dbReference type="Proteomes" id="UP000250235">
    <property type="component" value="Unassembled WGS sequence"/>
</dbReference>
<reference evidence="1 2" key="1">
    <citation type="journal article" date="2015" name="Proc. Natl. Acad. Sci. U.S.A.">
        <title>The resurrection genome of Boea hygrometrica: A blueprint for survival of dehydration.</title>
        <authorList>
            <person name="Xiao L."/>
            <person name="Yang G."/>
            <person name="Zhang L."/>
            <person name="Yang X."/>
            <person name="Zhao S."/>
            <person name="Ji Z."/>
            <person name="Zhou Q."/>
            <person name="Hu M."/>
            <person name="Wang Y."/>
            <person name="Chen M."/>
            <person name="Xu Y."/>
            <person name="Jin H."/>
            <person name="Xiao X."/>
            <person name="Hu G."/>
            <person name="Bao F."/>
            <person name="Hu Y."/>
            <person name="Wan P."/>
            <person name="Li L."/>
            <person name="Deng X."/>
            <person name="Kuang T."/>
            <person name="Xiang C."/>
            <person name="Zhu J.K."/>
            <person name="Oliver M.J."/>
            <person name="He Y."/>
        </authorList>
    </citation>
    <scope>NUCLEOTIDE SEQUENCE [LARGE SCALE GENOMIC DNA]</scope>
    <source>
        <strain evidence="2">cv. XS01</strain>
    </source>
</reference>
<accession>A0A2Z7B4Y9</accession>
<dbReference type="AlphaFoldDB" id="A0A2Z7B4Y9"/>
<evidence type="ECO:0000313" key="1">
    <source>
        <dbReference type="EMBL" id="KZV26582.1"/>
    </source>
</evidence>
<keyword evidence="1" id="KW-0413">Isomerase</keyword>
<dbReference type="GO" id="GO:0016853">
    <property type="term" value="F:isomerase activity"/>
    <property type="evidence" value="ECO:0007669"/>
    <property type="project" value="UniProtKB-KW"/>
</dbReference>
<name>A0A2Z7B4Y9_9LAMI</name>
<keyword evidence="2" id="KW-1185">Reference proteome</keyword>
<dbReference type="EMBL" id="KV011196">
    <property type="protein sequence ID" value="KZV26582.1"/>
    <property type="molecule type" value="Genomic_DNA"/>
</dbReference>
<evidence type="ECO:0000313" key="2">
    <source>
        <dbReference type="Proteomes" id="UP000250235"/>
    </source>
</evidence>
<protein>
    <submittedName>
        <fullName evidence="1">70 kDa peptidyl-prolyl isomerase-like</fullName>
    </submittedName>
</protein>